<dbReference type="Pfam" id="PF00205">
    <property type="entry name" value="TPP_enzyme_M"/>
    <property type="match status" value="1"/>
</dbReference>
<dbReference type="Gene3D" id="3.40.50.1220">
    <property type="entry name" value="TPP-binding domain"/>
    <property type="match status" value="1"/>
</dbReference>
<evidence type="ECO:0000313" key="9">
    <source>
        <dbReference type="Proteomes" id="UP001519654"/>
    </source>
</evidence>
<evidence type="ECO:0000256" key="3">
    <source>
        <dbReference type="ARBA" id="ARBA00023052"/>
    </source>
</evidence>
<feature type="domain" description="Thiamine pyrophosphate enzyme TPP-binding" evidence="6">
    <location>
        <begin position="381"/>
        <end position="525"/>
    </location>
</feature>
<feature type="domain" description="Thiamine pyrophosphate enzyme central" evidence="5">
    <location>
        <begin position="187"/>
        <end position="316"/>
    </location>
</feature>
<dbReference type="CDD" id="cd00568">
    <property type="entry name" value="TPP_enzymes"/>
    <property type="match status" value="1"/>
</dbReference>
<comment type="caution">
    <text evidence="8">The sequence shown here is derived from an EMBL/GenBank/DDBJ whole genome shotgun (WGS) entry which is preliminary data.</text>
</comment>
<evidence type="ECO:0000256" key="4">
    <source>
        <dbReference type="RuleBase" id="RU362132"/>
    </source>
</evidence>
<keyword evidence="9" id="KW-1185">Reference proteome</keyword>
<dbReference type="Gene3D" id="3.40.50.970">
    <property type="match status" value="2"/>
</dbReference>
<dbReference type="EMBL" id="JAHKKG010000019">
    <property type="protein sequence ID" value="MBU2670372.1"/>
    <property type="molecule type" value="Genomic_DNA"/>
</dbReference>
<dbReference type="Pfam" id="PF02775">
    <property type="entry name" value="TPP_enzyme_C"/>
    <property type="match status" value="1"/>
</dbReference>
<dbReference type="RefSeq" id="WP_215795600.1">
    <property type="nucleotide sequence ID" value="NZ_JAHKKG010000019.1"/>
</dbReference>
<dbReference type="Proteomes" id="UP001519654">
    <property type="component" value="Unassembled WGS sequence"/>
</dbReference>
<dbReference type="Pfam" id="PF02776">
    <property type="entry name" value="TPP_enzyme_N"/>
    <property type="match status" value="1"/>
</dbReference>
<reference evidence="8 9" key="1">
    <citation type="submission" date="2021-06" db="EMBL/GenBank/DDBJ databases">
        <title>Actinoplanes lichenicola sp. nov., and Actinoplanes ovalisporus sp. nov., isolated from lichen in Thailand.</title>
        <authorList>
            <person name="Saeng-In P."/>
            <person name="Kanchanasin P."/>
            <person name="Yuki M."/>
            <person name="Kudo T."/>
            <person name="Ohkuma M."/>
            <person name="Phongsopitanun W."/>
            <person name="Tanasupawat S."/>
        </authorList>
    </citation>
    <scope>NUCLEOTIDE SEQUENCE [LARGE SCALE GENOMIC DNA]</scope>
    <source>
        <strain evidence="8 9">NBRC 110975</strain>
    </source>
</reference>
<keyword evidence="3 4" id="KW-0786">Thiamine pyrophosphate</keyword>
<dbReference type="PANTHER" id="PTHR18968:SF166">
    <property type="entry name" value="2-HYDROXYACYL-COA LYASE 2"/>
    <property type="match status" value="1"/>
</dbReference>
<dbReference type="InterPro" id="IPR012000">
    <property type="entry name" value="Thiamin_PyroP_enz_cen_dom"/>
</dbReference>
<accession>A0ABS5Z3W1</accession>
<feature type="domain" description="Thiamine pyrophosphate enzyme N-terminal TPP-binding" evidence="7">
    <location>
        <begin position="3"/>
        <end position="106"/>
    </location>
</feature>
<evidence type="ECO:0000256" key="1">
    <source>
        <dbReference type="ARBA" id="ARBA00001964"/>
    </source>
</evidence>
<dbReference type="PANTHER" id="PTHR18968">
    <property type="entry name" value="THIAMINE PYROPHOSPHATE ENZYMES"/>
    <property type="match status" value="1"/>
</dbReference>
<organism evidence="8 9">
    <name type="scientific">Paractinoplanes bogorensis</name>
    <dbReference type="NCBI Taxonomy" id="1610840"/>
    <lineage>
        <taxon>Bacteria</taxon>
        <taxon>Bacillati</taxon>
        <taxon>Actinomycetota</taxon>
        <taxon>Actinomycetes</taxon>
        <taxon>Micromonosporales</taxon>
        <taxon>Micromonosporaceae</taxon>
        <taxon>Paractinoplanes</taxon>
    </lineage>
</organism>
<dbReference type="InterPro" id="IPR029061">
    <property type="entry name" value="THDP-binding"/>
</dbReference>
<proteinExistence type="inferred from homology"/>
<dbReference type="SUPFAM" id="SSF52518">
    <property type="entry name" value="Thiamin diphosphate-binding fold (THDP-binding)"/>
    <property type="match status" value="2"/>
</dbReference>
<comment type="cofactor">
    <cofactor evidence="1">
        <name>thiamine diphosphate</name>
        <dbReference type="ChEBI" id="CHEBI:58937"/>
    </cofactor>
</comment>
<dbReference type="InterPro" id="IPR029035">
    <property type="entry name" value="DHS-like_NAD/FAD-binding_dom"/>
</dbReference>
<dbReference type="InterPro" id="IPR045229">
    <property type="entry name" value="TPP_enz"/>
</dbReference>
<evidence type="ECO:0000259" key="6">
    <source>
        <dbReference type="Pfam" id="PF02775"/>
    </source>
</evidence>
<dbReference type="InterPro" id="IPR011766">
    <property type="entry name" value="TPP_enzyme_TPP-bd"/>
</dbReference>
<dbReference type="CDD" id="cd07035">
    <property type="entry name" value="TPP_PYR_POX_like"/>
    <property type="match status" value="1"/>
</dbReference>
<sequence length="544" mass="56439">MTTVADVVGATLARLGARHVFGVVGSGNFHVTNALVEHGARYVATRHEAGAATAADAYARISGRVGVVTVHQGCGLTNAMTGIAEAAKSRTPLLVLAAEPAATALRSNFRVDQEALARAVGASSDRVHGAATAVSDTVRAWRLAAGERRTVVLNLPLDVQASPADRTEPMAAVAVERPQANDDAVVALAALLAAAERPVFIAGRGAVGAQDKLASLASSCGALLATSAAAKGLFAGNSWNLDVSGGFATPLAASLIEDADVVVGWGASLNMWTTRHGALVGSSATVVQVDLDPAALGAHHRVDLGVVGDVGSTARAVRAALPEPNLGYRTPGVREKLVYQGRWRDVSYDDDGDTTHIDPRTFSIALDDLLPRERLIAVDSGNFMGYPSMFLTVPDHRGFCFTQAFQSVGLGLASALGAALAMPDRVPVAACGDGGFLMSIAELETVRRLGVGMLIVVYNDEAYGAEVHHFGPHGHPLSTVQFPPTDLASIARGYGCSAVTVRQPSDLAPVAAWLAGPRAEPMVVDAKVAPGKPSWWLEEAFRGH</sequence>
<dbReference type="SUPFAM" id="SSF52467">
    <property type="entry name" value="DHS-like NAD/FAD-binding domain"/>
    <property type="match status" value="1"/>
</dbReference>
<evidence type="ECO:0000256" key="2">
    <source>
        <dbReference type="ARBA" id="ARBA00007812"/>
    </source>
</evidence>
<dbReference type="InterPro" id="IPR012001">
    <property type="entry name" value="Thiamin_PyroP_enz_TPP-bd_dom"/>
</dbReference>
<protein>
    <submittedName>
        <fullName evidence="8">Thiamine pyrophosphate-binding protein</fullName>
    </submittedName>
</protein>
<evidence type="ECO:0000259" key="7">
    <source>
        <dbReference type="Pfam" id="PF02776"/>
    </source>
</evidence>
<comment type="similarity">
    <text evidence="2 4">Belongs to the TPP enzyme family.</text>
</comment>
<name>A0ABS5Z3W1_9ACTN</name>
<evidence type="ECO:0000259" key="5">
    <source>
        <dbReference type="Pfam" id="PF00205"/>
    </source>
</evidence>
<gene>
    <name evidence="8" type="ORF">KOI35_43410</name>
</gene>
<evidence type="ECO:0000313" key="8">
    <source>
        <dbReference type="EMBL" id="MBU2670372.1"/>
    </source>
</evidence>